<accession>A0A3A9YP36</accession>
<evidence type="ECO:0000313" key="2">
    <source>
        <dbReference type="Proteomes" id="UP000272474"/>
    </source>
</evidence>
<organism evidence="1 2">
    <name type="scientific">Streptomyces hoynatensis</name>
    <dbReference type="NCBI Taxonomy" id="1141874"/>
    <lineage>
        <taxon>Bacteria</taxon>
        <taxon>Bacillati</taxon>
        <taxon>Actinomycetota</taxon>
        <taxon>Actinomycetes</taxon>
        <taxon>Kitasatosporales</taxon>
        <taxon>Streptomycetaceae</taxon>
        <taxon>Streptomyces</taxon>
    </lineage>
</organism>
<dbReference type="EMBL" id="RBAL01000030">
    <property type="protein sequence ID" value="RKN36866.1"/>
    <property type="molecule type" value="Genomic_DNA"/>
</dbReference>
<sequence>MPHCIASIFERLLQRLFPSPGRHRGADSPAEPVREDLPTLTLAPVMRAWDSPDDDTLVRPYVLTSGERREWRLQRERRRALWLVSFGVDAGPRRIHGVVVAS</sequence>
<dbReference type="OrthoDB" id="4326862at2"/>
<evidence type="ECO:0000313" key="1">
    <source>
        <dbReference type="EMBL" id="RKN36866.1"/>
    </source>
</evidence>
<comment type="caution">
    <text evidence="1">The sequence shown here is derived from an EMBL/GenBank/DDBJ whole genome shotgun (WGS) entry which is preliminary data.</text>
</comment>
<reference evidence="1 2" key="1">
    <citation type="journal article" date="2014" name="Int. J. Syst. Evol. Microbiol.">
        <title>Streptomyces hoynatensis sp. nov., isolated from deep marine sediment.</title>
        <authorList>
            <person name="Veyisoglu A."/>
            <person name="Sahin N."/>
        </authorList>
    </citation>
    <scope>NUCLEOTIDE SEQUENCE [LARGE SCALE GENOMIC DNA]</scope>
    <source>
        <strain evidence="1 2">KCTC 29097</strain>
    </source>
</reference>
<name>A0A3A9YP36_9ACTN</name>
<dbReference type="AlphaFoldDB" id="A0A3A9YP36"/>
<gene>
    <name evidence="1" type="ORF">D7294_29355</name>
</gene>
<protein>
    <submittedName>
        <fullName evidence="1">Uncharacterized protein</fullName>
    </submittedName>
</protein>
<dbReference type="RefSeq" id="WP_120684854.1">
    <property type="nucleotide sequence ID" value="NZ_RBAL01000030.1"/>
</dbReference>
<proteinExistence type="predicted"/>
<dbReference type="Proteomes" id="UP000272474">
    <property type="component" value="Unassembled WGS sequence"/>
</dbReference>
<keyword evidence="2" id="KW-1185">Reference proteome</keyword>